<keyword evidence="7" id="KW-0067">ATP-binding</keyword>
<dbReference type="Gene3D" id="3.30.2060.10">
    <property type="entry name" value="Penicillin-binding protein 1b domain"/>
    <property type="match status" value="1"/>
</dbReference>
<feature type="domain" description="Helicase ATP-binding" evidence="13">
    <location>
        <begin position="644"/>
        <end position="805"/>
    </location>
</feature>
<dbReference type="Gene3D" id="3.90.1150.50">
    <property type="entry name" value="Transcription-repair-coupling factor, D7 domain"/>
    <property type="match status" value="1"/>
</dbReference>
<dbReference type="CDD" id="cd17991">
    <property type="entry name" value="DEXHc_TRCF"/>
    <property type="match status" value="1"/>
</dbReference>
<evidence type="ECO:0000256" key="8">
    <source>
        <dbReference type="ARBA" id="ARBA00023125"/>
    </source>
</evidence>
<dbReference type="InterPro" id="IPR001650">
    <property type="entry name" value="Helicase_C-like"/>
</dbReference>
<keyword evidence="5" id="KW-0378">Hydrolase</keyword>
<evidence type="ECO:0000256" key="2">
    <source>
        <dbReference type="ARBA" id="ARBA00022490"/>
    </source>
</evidence>
<feature type="non-terminal residue" evidence="15">
    <location>
        <position position="1070"/>
    </location>
</feature>
<dbReference type="NCBIfam" id="TIGR00580">
    <property type="entry name" value="mfd"/>
    <property type="match status" value="1"/>
</dbReference>
<dbReference type="SMART" id="SM00490">
    <property type="entry name" value="HELICc"/>
    <property type="match status" value="1"/>
</dbReference>
<dbReference type="EMBL" id="MFSU01000104">
    <property type="protein sequence ID" value="OGI45479.1"/>
    <property type="molecule type" value="Genomic_DNA"/>
</dbReference>
<evidence type="ECO:0000256" key="12">
    <source>
        <dbReference type="ARBA" id="ARBA00070128"/>
    </source>
</evidence>
<evidence type="ECO:0000256" key="5">
    <source>
        <dbReference type="ARBA" id="ARBA00022801"/>
    </source>
</evidence>
<dbReference type="HAMAP" id="MF_00969">
    <property type="entry name" value="TRCF"/>
    <property type="match status" value="1"/>
</dbReference>
<evidence type="ECO:0000256" key="4">
    <source>
        <dbReference type="ARBA" id="ARBA00022763"/>
    </source>
</evidence>
<dbReference type="GO" id="GO:0006281">
    <property type="term" value="P:DNA repair"/>
    <property type="evidence" value="ECO:0007669"/>
    <property type="project" value="UniProtKB-KW"/>
</dbReference>
<evidence type="ECO:0000259" key="14">
    <source>
        <dbReference type="PROSITE" id="PS51194"/>
    </source>
</evidence>
<dbReference type="Pfam" id="PF21132">
    <property type="entry name" value="MFD_D3"/>
    <property type="match status" value="1"/>
</dbReference>
<reference evidence="15 16" key="1">
    <citation type="journal article" date="2016" name="Nat. Commun.">
        <title>Thousands of microbial genomes shed light on interconnected biogeochemical processes in an aquifer system.</title>
        <authorList>
            <person name="Anantharaman K."/>
            <person name="Brown C.T."/>
            <person name="Hug L.A."/>
            <person name="Sharon I."/>
            <person name="Castelle C.J."/>
            <person name="Probst A.J."/>
            <person name="Thomas B.C."/>
            <person name="Singh A."/>
            <person name="Wilkins M.J."/>
            <person name="Karaoz U."/>
            <person name="Brodie E.L."/>
            <person name="Williams K.H."/>
            <person name="Hubbard S.S."/>
            <person name="Banfield J.F."/>
        </authorList>
    </citation>
    <scope>NUCLEOTIDE SEQUENCE [LARGE SCALE GENOMIC DNA]</scope>
</reference>
<evidence type="ECO:0000313" key="16">
    <source>
        <dbReference type="Proteomes" id="UP000178885"/>
    </source>
</evidence>
<dbReference type="GO" id="GO:0003678">
    <property type="term" value="F:DNA helicase activity"/>
    <property type="evidence" value="ECO:0007669"/>
    <property type="project" value="TreeGrafter"/>
</dbReference>
<dbReference type="Gene3D" id="2.40.10.170">
    <property type="match status" value="1"/>
</dbReference>
<evidence type="ECO:0000259" key="13">
    <source>
        <dbReference type="PROSITE" id="PS51192"/>
    </source>
</evidence>
<dbReference type="STRING" id="1817760.A2151_09570"/>
<dbReference type="AlphaFoldDB" id="A0A1F6TK62"/>
<dbReference type="Pfam" id="PF03461">
    <property type="entry name" value="TRCF"/>
    <property type="match status" value="1"/>
</dbReference>
<comment type="subcellular location">
    <subcellularLocation>
        <location evidence="1">Cytoplasm</location>
    </subcellularLocation>
</comment>
<comment type="caution">
    <text evidence="15">The sequence shown here is derived from an EMBL/GenBank/DDBJ whole genome shotgun (WGS) entry which is preliminary data.</text>
</comment>
<dbReference type="Pfam" id="PF17757">
    <property type="entry name" value="UvrB_inter"/>
    <property type="match status" value="1"/>
</dbReference>
<dbReference type="GO" id="GO:0016787">
    <property type="term" value="F:hydrolase activity"/>
    <property type="evidence" value="ECO:0007669"/>
    <property type="project" value="UniProtKB-KW"/>
</dbReference>
<dbReference type="Gene3D" id="3.40.50.300">
    <property type="entry name" value="P-loop containing nucleotide triphosphate hydrolases"/>
    <property type="match status" value="2"/>
</dbReference>
<keyword evidence="4" id="KW-0227">DNA damage</keyword>
<dbReference type="PROSITE" id="PS51192">
    <property type="entry name" value="HELICASE_ATP_BIND_1"/>
    <property type="match status" value="1"/>
</dbReference>
<organism evidence="15 16">
    <name type="scientific">Candidatus Muproteobacteria bacterium RBG_16_65_34</name>
    <dbReference type="NCBI Taxonomy" id="1817760"/>
    <lineage>
        <taxon>Bacteria</taxon>
        <taxon>Pseudomonadati</taxon>
        <taxon>Pseudomonadota</taxon>
        <taxon>Candidatus Muproteobacteria</taxon>
    </lineage>
</organism>
<evidence type="ECO:0000256" key="1">
    <source>
        <dbReference type="ARBA" id="ARBA00004496"/>
    </source>
</evidence>
<dbReference type="Pfam" id="PF00271">
    <property type="entry name" value="Helicase_C"/>
    <property type="match status" value="1"/>
</dbReference>
<dbReference type="GO" id="GO:0003684">
    <property type="term" value="F:damaged DNA binding"/>
    <property type="evidence" value="ECO:0007669"/>
    <property type="project" value="InterPro"/>
</dbReference>
<dbReference type="GO" id="GO:0005524">
    <property type="term" value="F:ATP binding"/>
    <property type="evidence" value="ECO:0007669"/>
    <property type="project" value="UniProtKB-KW"/>
</dbReference>
<dbReference type="InterPro" id="IPR041471">
    <property type="entry name" value="UvrB_inter"/>
</dbReference>
<dbReference type="Gene3D" id="3.40.50.11180">
    <property type="match status" value="1"/>
</dbReference>
<dbReference type="FunFam" id="3.40.50.300:FF:000546">
    <property type="entry name" value="Transcription-repair-coupling factor"/>
    <property type="match status" value="1"/>
</dbReference>
<keyword evidence="2" id="KW-0963">Cytoplasm</keyword>
<dbReference type="SMART" id="SM01058">
    <property type="entry name" value="CarD_TRCF"/>
    <property type="match status" value="1"/>
</dbReference>
<evidence type="ECO:0000256" key="7">
    <source>
        <dbReference type="ARBA" id="ARBA00022840"/>
    </source>
</evidence>
<gene>
    <name evidence="15" type="ORF">A2151_09570</name>
</gene>
<dbReference type="Gene3D" id="3.40.50.11140">
    <property type="match status" value="1"/>
</dbReference>
<dbReference type="GO" id="GO:0005737">
    <property type="term" value="C:cytoplasm"/>
    <property type="evidence" value="ECO:0007669"/>
    <property type="project" value="UniProtKB-SubCell"/>
</dbReference>
<dbReference type="Proteomes" id="UP000178885">
    <property type="component" value="Unassembled WGS sequence"/>
</dbReference>
<dbReference type="InterPro" id="IPR004576">
    <property type="entry name" value="Mfd"/>
</dbReference>
<dbReference type="Pfam" id="PF00270">
    <property type="entry name" value="DEAD"/>
    <property type="match status" value="1"/>
</dbReference>
<keyword evidence="6" id="KW-0347">Helicase</keyword>
<dbReference type="SMART" id="SM00487">
    <property type="entry name" value="DEXDc"/>
    <property type="match status" value="1"/>
</dbReference>
<dbReference type="InterPro" id="IPR014001">
    <property type="entry name" value="Helicase_ATP-bd"/>
</dbReference>
<sequence length="1070" mass="118839">MTSPSTILQKSLLNSPLTPILPAPKGAQIGWFGLCGSARSLAIAAAATKAPGPILVITASVNAARQLEDEIRFYADDPSLPLLLFPDRECLPYDALSPHQDITAQRLETLYRLPQLARGLVLAPAPTLLHRLPPREFIASQSFMLSVGEVLDIPRLREQLVHAAYHSVSQVMEPGEFAVRGGLIDLFPVGSPAPFRIDLFGERVESIREFDAGTQRSGKTLKAIRLLPAREFPLTQPAIHRFRAAFRSRFEGDPQKVSIYRDVTKGLSPAGSEYYLPLFFDRTETFFSYLPDAATLFLDAGVSEAMDKFQHEVQVRYNDLHYDRERPLLAPAELFLDATQFLTAIGPYSGIHLLGPQAAENPSAAAEVRTETAMPVITYDTRPPVSLPVDHKSEAPYGALFDYLRGYPGRTLLVAETAGRRETLLGLLKDNGFSPKLLPGWQTFLPESAKLCLTVADLERGLLLNDPALTVITEPQLYGERAAQRRRRIAAAARDPQAIIRSLAELHVGAPVVHEDHGVGRYLGLQTLDVGDGPVEFLALEYAGGDKLYIPVLSLQLIHRYTGTDPEHAPLHRLGGDAWEKAKRRAREKAYDAAAELLEIYALRAARRGRAFPVHEQHYQAFADAFPFEETPDQTRAIGEVLKDMESDNPMDRLVCGDVGFGKTEVAMRAAFLAVYGRAQVAVLVPTTLLAQQHFQNFRDRFAGLPFRIELLSRFRTKAEQEEVVRDLADGRVDIVIGTHRLLQEDVRFKNLGLAILDEEHRFGVRQKERLKKLRSEVDILTLTATPIPRTLNLALSGLREISVIATAPEGRLAVKTVVSEWNKALIREACLREIRRGGQVYYLHNEVRTIDRAARELTELLPEAEIHVAHGQMPERELERIMLDFYHQRFNILICSTIIESGIDVPTANTIVIERADKLGLAQLHQLRGRVGRSHARAYAYLLVPPRSQMTEEARKRLEAIAALEELGAGFTLASHDLEIRGAGELLGESQSGLIDEVGFAMYAELLERAVRSLRAGGRPELEAPAPLGAEVNLHAPALLPEDYLPDVHQRLVLYKRIAGTEDLQALQG</sequence>
<evidence type="ECO:0000256" key="11">
    <source>
        <dbReference type="ARBA" id="ARBA00061399"/>
    </source>
</evidence>
<dbReference type="PANTHER" id="PTHR47964">
    <property type="entry name" value="ATP-DEPENDENT DNA HELICASE HOMOLOG RECG, CHLOROPLASTIC"/>
    <property type="match status" value="1"/>
</dbReference>
<name>A0A1F6TK62_9PROT</name>
<feature type="domain" description="Helicase C-terminal" evidence="14">
    <location>
        <begin position="827"/>
        <end position="980"/>
    </location>
</feature>
<dbReference type="SUPFAM" id="SSF143517">
    <property type="entry name" value="TRCF domain-like"/>
    <property type="match status" value="1"/>
</dbReference>
<dbReference type="InterPro" id="IPR037235">
    <property type="entry name" value="TRCF-like_C_D7"/>
</dbReference>
<evidence type="ECO:0000256" key="3">
    <source>
        <dbReference type="ARBA" id="ARBA00022741"/>
    </source>
</evidence>
<protein>
    <recommendedName>
        <fullName evidence="12">Transcription-repair-coupling factor</fullName>
    </recommendedName>
</protein>
<comment type="similarity">
    <text evidence="10">In the N-terminal section; belongs to the UvrB family.</text>
</comment>
<dbReference type="PROSITE" id="PS51194">
    <property type="entry name" value="HELICASE_CTER"/>
    <property type="match status" value="1"/>
</dbReference>
<dbReference type="InterPro" id="IPR027417">
    <property type="entry name" value="P-loop_NTPase"/>
</dbReference>
<dbReference type="PANTHER" id="PTHR47964:SF1">
    <property type="entry name" value="ATP-DEPENDENT DNA HELICASE HOMOLOG RECG, CHLOROPLASTIC"/>
    <property type="match status" value="1"/>
</dbReference>
<dbReference type="SUPFAM" id="SSF52540">
    <property type="entry name" value="P-loop containing nucleoside triphosphate hydrolases"/>
    <property type="match status" value="4"/>
</dbReference>
<keyword evidence="9" id="KW-0234">DNA repair</keyword>
<dbReference type="SUPFAM" id="SSF141259">
    <property type="entry name" value="CarD-like"/>
    <property type="match status" value="1"/>
</dbReference>
<dbReference type="InterPro" id="IPR005118">
    <property type="entry name" value="TRCF_C"/>
</dbReference>
<keyword evidence="8" id="KW-0238">DNA-binding</keyword>
<dbReference type="InterPro" id="IPR036101">
    <property type="entry name" value="CarD-like/TRCF_RID_sf"/>
</dbReference>
<keyword evidence="3" id="KW-0547">Nucleotide-binding</keyword>
<dbReference type="InterPro" id="IPR011545">
    <property type="entry name" value="DEAD/DEAH_box_helicase_dom"/>
</dbReference>
<evidence type="ECO:0000313" key="15">
    <source>
        <dbReference type="EMBL" id="OGI45479.1"/>
    </source>
</evidence>
<evidence type="ECO:0000256" key="10">
    <source>
        <dbReference type="ARBA" id="ARBA00061104"/>
    </source>
</evidence>
<comment type="similarity">
    <text evidence="11">In the C-terminal section; belongs to the helicase family. RecG subfamily.</text>
</comment>
<evidence type="ECO:0000256" key="6">
    <source>
        <dbReference type="ARBA" id="ARBA00022806"/>
    </source>
</evidence>
<dbReference type="FunFam" id="3.40.50.300:FF:000300">
    <property type="entry name" value="Transcription-repair-coupling factor"/>
    <property type="match status" value="1"/>
</dbReference>
<accession>A0A1F6TK62</accession>
<dbReference type="Pfam" id="PF02559">
    <property type="entry name" value="CarD_TRCF_RID"/>
    <property type="match status" value="1"/>
</dbReference>
<proteinExistence type="inferred from homology"/>
<evidence type="ECO:0000256" key="9">
    <source>
        <dbReference type="ARBA" id="ARBA00023204"/>
    </source>
</evidence>
<dbReference type="InterPro" id="IPR047112">
    <property type="entry name" value="RecG/Mfd"/>
</dbReference>
<dbReference type="InterPro" id="IPR003711">
    <property type="entry name" value="CarD-like/TRCF_RID"/>
</dbReference>
<dbReference type="InterPro" id="IPR048635">
    <property type="entry name" value="MFD_D3"/>
</dbReference>